<dbReference type="InterPro" id="IPR012338">
    <property type="entry name" value="Beta-lactam/transpept-like"/>
</dbReference>
<evidence type="ECO:0000313" key="3">
    <source>
        <dbReference type="Proteomes" id="UP000033651"/>
    </source>
</evidence>
<dbReference type="InterPro" id="IPR001466">
    <property type="entry name" value="Beta-lactam-related"/>
</dbReference>
<gene>
    <name evidence="2" type="ORF">VI08_06845</name>
</gene>
<feature type="domain" description="Beta-lactamase-related" evidence="1">
    <location>
        <begin position="41"/>
        <end position="329"/>
    </location>
</feature>
<name>A0A0F3L027_9GAMM</name>
<dbReference type="EMBL" id="JZRB01000014">
    <property type="protein sequence ID" value="KJV35709.1"/>
    <property type="molecule type" value="Genomic_DNA"/>
</dbReference>
<sequence length="452" mass="48412">MLLACVAPAIAADQRPPVDKVAEARRIGAYYQHRYGFNGEIVLAHGDAILSDETYGLAHIELPVALTPGMRFAIGSFTKQFTAAAILWLQDHGKLRVTDRIAGFLPKPLPATWANITIEQLLVHSSGIPDDVLMDDYPQFRIDPHSPEELIRAVQDKPLKFAPGSRYDYTNIEYVILGAIVEKAGGESWAEFIKGHFLNPLHLQDTGIGGTPQVIERHVSGYVTSHGALTKAVTADPSVLGAAGSMYSTGADLARWVAALQGGKVLHAATLKAMDTPRIETAGYGAFIETLSGAPVIGHGGDLPGFHTQVYFFPGSGDTVVVLSNISRSRPLESPGTYGVTNELLELEADPNGIRPSTGRVASVERASLDALGGTYAMEGSSTSLGITTDGDGLVLATPGQPPVHLKPETKDKFYAAEQNMEVEFGEGTMTLYNYTYEQRTVWARSKAAPGP</sequence>
<organism evidence="2 3">
    <name type="scientific">Luteibacter yeojuensis</name>
    <dbReference type="NCBI Taxonomy" id="345309"/>
    <lineage>
        <taxon>Bacteria</taxon>
        <taxon>Pseudomonadati</taxon>
        <taxon>Pseudomonadota</taxon>
        <taxon>Gammaproteobacteria</taxon>
        <taxon>Lysobacterales</taxon>
        <taxon>Rhodanobacteraceae</taxon>
        <taxon>Luteibacter</taxon>
    </lineage>
</organism>
<protein>
    <recommendedName>
        <fullName evidence="1">Beta-lactamase-related domain-containing protein</fullName>
    </recommendedName>
</protein>
<dbReference type="PANTHER" id="PTHR46825">
    <property type="entry name" value="D-ALANYL-D-ALANINE-CARBOXYPEPTIDASE/ENDOPEPTIDASE AMPH"/>
    <property type="match status" value="1"/>
</dbReference>
<dbReference type="Gene3D" id="3.40.710.10">
    <property type="entry name" value="DD-peptidase/beta-lactamase superfamily"/>
    <property type="match status" value="1"/>
</dbReference>
<dbReference type="InterPro" id="IPR050491">
    <property type="entry name" value="AmpC-like"/>
</dbReference>
<accession>A0A0F3L027</accession>
<evidence type="ECO:0000259" key="1">
    <source>
        <dbReference type="Pfam" id="PF00144"/>
    </source>
</evidence>
<reference evidence="2 3" key="1">
    <citation type="submission" date="2015-03" db="EMBL/GenBank/DDBJ databases">
        <title>Draft genome sequence of Luteibacter yeojuensis strain SU11.</title>
        <authorList>
            <person name="Sulaiman J."/>
            <person name="Priya K."/>
            <person name="Chan K.-G."/>
        </authorList>
    </citation>
    <scope>NUCLEOTIDE SEQUENCE [LARGE SCALE GENOMIC DNA]</scope>
    <source>
        <strain evidence="2 3">SU11</strain>
    </source>
</reference>
<dbReference type="Proteomes" id="UP000033651">
    <property type="component" value="Unassembled WGS sequence"/>
</dbReference>
<dbReference type="SUPFAM" id="SSF56601">
    <property type="entry name" value="beta-lactamase/transpeptidase-like"/>
    <property type="match status" value="1"/>
</dbReference>
<comment type="caution">
    <text evidence="2">The sequence shown here is derived from an EMBL/GenBank/DDBJ whole genome shotgun (WGS) entry which is preliminary data.</text>
</comment>
<dbReference type="PANTHER" id="PTHR46825:SF9">
    <property type="entry name" value="BETA-LACTAMASE-RELATED DOMAIN-CONTAINING PROTEIN"/>
    <property type="match status" value="1"/>
</dbReference>
<dbReference type="PATRIC" id="fig|345309.4.peg.572"/>
<dbReference type="Pfam" id="PF00144">
    <property type="entry name" value="Beta-lactamase"/>
    <property type="match status" value="1"/>
</dbReference>
<proteinExistence type="predicted"/>
<dbReference type="AlphaFoldDB" id="A0A0F3L027"/>
<keyword evidence="3" id="KW-1185">Reference proteome</keyword>
<evidence type="ECO:0000313" key="2">
    <source>
        <dbReference type="EMBL" id="KJV35709.1"/>
    </source>
</evidence>